<keyword evidence="2" id="KW-0472">Membrane</keyword>
<reference evidence="3" key="1">
    <citation type="submission" date="2020-04" db="EMBL/GenBank/DDBJ databases">
        <authorList>
            <person name="Zhang T."/>
        </authorList>
    </citation>
    <scope>NUCLEOTIDE SEQUENCE</scope>
    <source>
        <strain evidence="3">HKST-UBA02</strain>
    </source>
</reference>
<sequence>MNVRSLDTGAGPFRPLSSERSAARAFRGARVAVCGFAVLAFALGALGSVARPVLAQIAGDVPEELDTVGITEHVDEKIPLDLEFVDEDGREIKLGDYFDGERPVLLTLNYYGCPMLCGLQLNGMVAGLSDMDWTIGDEFEVVTVSINPLETPSLAKAKKQNYLREYGRPEAANGWHFLTGKRLQIDALAEATGFGYEFVPETGEYSHAAAAFVLTPDGRLSRYLYGVVYEPKTVKYSLVEAADGRIGSPLDQIILFCFHYDAEAGAYTPVVMNIMRVGALLTAVVLGAVVGTFWLREHRAKGVDTAGGEL</sequence>
<evidence type="ECO:0000313" key="4">
    <source>
        <dbReference type="Proteomes" id="UP000739538"/>
    </source>
</evidence>
<dbReference type="PANTHER" id="PTHR12151">
    <property type="entry name" value="ELECTRON TRANSPORT PROTIN SCO1/SENC FAMILY MEMBER"/>
    <property type="match status" value="1"/>
</dbReference>
<dbReference type="EMBL" id="JAGQHS010000008">
    <property type="protein sequence ID" value="MCA9754719.1"/>
    <property type="molecule type" value="Genomic_DNA"/>
</dbReference>
<dbReference type="Proteomes" id="UP000739538">
    <property type="component" value="Unassembled WGS sequence"/>
</dbReference>
<dbReference type="SUPFAM" id="SSF52833">
    <property type="entry name" value="Thioredoxin-like"/>
    <property type="match status" value="1"/>
</dbReference>
<keyword evidence="2" id="KW-1133">Transmembrane helix</keyword>
<dbReference type="Gene3D" id="3.40.30.10">
    <property type="entry name" value="Glutaredoxin"/>
    <property type="match status" value="1"/>
</dbReference>
<dbReference type="Pfam" id="PF02630">
    <property type="entry name" value="SCO1-SenC"/>
    <property type="match status" value="1"/>
</dbReference>
<dbReference type="InterPro" id="IPR003782">
    <property type="entry name" value="SCO1/SenC"/>
</dbReference>
<dbReference type="InterPro" id="IPR036249">
    <property type="entry name" value="Thioredoxin-like_sf"/>
</dbReference>
<comment type="caution">
    <text evidence="3">The sequence shown here is derived from an EMBL/GenBank/DDBJ whole genome shotgun (WGS) entry which is preliminary data.</text>
</comment>
<comment type="similarity">
    <text evidence="1">Belongs to the SCO1/2 family.</text>
</comment>
<keyword evidence="2" id="KW-0812">Transmembrane</keyword>
<proteinExistence type="inferred from homology"/>
<dbReference type="PANTHER" id="PTHR12151:SF8">
    <property type="entry name" value="THIOREDOXIN DOMAIN-CONTAINING PROTEIN"/>
    <property type="match status" value="1"/>
</dbReference>
<evidence type="ECO:0000256" key="2">
    <source>
        <dbReference type="SAM" id="Phobius"/>
    </source>
</evidence>
<feature type="transmembrane region" description="Helical" evidence="2">
    <location>
        <begin position="274"/>
        <end position="295"/>
    </location>
</feature>
<name>A0A956N8T8_UNCEI</name>
<evidence type="ECO:0000256" key="1">
    <source>
        <dbReference type="ARBA" id="ARBA00010996"/>
    </source>
</evidence>
<dbReference type="CDD" id="cd02968">
    <property type="entry name" value="SCO"/>
    <property type="match status" value="1"/>
</dbReference>
<gene>
    <name evidence="3" type="ORF">KDA27_02880</name>
</gene>
<organism evidence="3 4">
    <name type="scientific">Eiseniibacteriota bacterium</name>
    <dbReference type="NCBI Taxonomy" id="2212470"/>
    <lineage>
        <taxon>Bacteria</taxon>
        <taxon>Candidatus Eiseniibacteriota</taxon>
    </lineage>
</organism>
<reference evidence="3" key="2">
    <citation type="journal article" date="2021" name="Microbiome">
        <title>Successional dynamics and alternative stable states in a saline activated sludge microbial community over 9 years.</title>
        <authorList>
            <person name="Wang Y."/>
            <person name="Ye J."/>
            <person name="Ju F."/>
            <person name="Liu L."/>
            <person name="Boyd J.A."/>
            <person name="Deng Y."/>
            <person name="Parks D.H."/>
            <person name="Jiang X."/>
            <person name="Yin X."/>
            <person name="Woodcroft B.J."/>
            <person name="Tyson G.W."/>
            <person name="Hugenholtz P."/>
            <person name="Polz M.F."/>
            <person name="Zhang T."/>
        </authorList>
    </citation>
    <scope>NUCLEOTIDE SEQUENCE</scope>
    <source>
        <strain evidence="3">HKST-UBA02</strain>
    </source>
</reference>
<protein>
    <submittedName>
        <fullName evidence="3">SCO family protein</fullName>
    </submittedName>
</protein>
<evidence type="ECO:0000313" key="3">
    <source>
        <dbReference type="EMBL" id="MCA9754719.1"/>
    </source>
</evidence>
<accession>A0A956N8T8</accession>
<dbReference type="AlphaFoldDB" id="A0A956N8T8"/>